<dbReference type="Pfam" id="PF01938">
    <property type="entry name" value="TRAM"/>
    <property type="match status" value="1"/>
</dbReference>
<dbReference type="GO" id="GO:0004518">
    <property type="term" value="F:nuclease activity"/>
    <property type="evidence" value="ECO:0007669"/>
    <property type="project" value="UniProtKB-KW"/>
</dbReference>
<feature type="domain" description="TRAM" evidence="6">
    <location>
        <begin position="288"/>
        <end position="349"/>
    </location>
</feature>
<dbReference type="GO" id="GO:0016787">
    <property type="term" value="F:hydrolase activity"/>
    <property type="evidence" value="ECO:0007669"/>
    <property type="project" value="UniProtKB-KW"/>
</dbReference>
<sequence length="358" mass="37646">MGALIGAGVAATVAAAWEALAADGAASSPAHSAILALYALLGGAGALTCALLSGPILRVAQRYVRRAERALCSAPVQQVVCAVAGLIAGLIVALLTTQLLRAGQPRELFTALTALVYVVMGYLGASFGARRYKEWPLLSALVARMQERTAPREAATGARPKLLDTSAIIDGRICDICGTGFVEGTLVVPQFVLSELRHIADSGDALRRARGRRGLDVLSQLQKLPGVRVEITDADVPDAQEVDVKLLRLAQRMGGVVVTTDYNLNKVASLSGMRVLNVNELAGALRPAVLPGEELTVHVVREGKEPGQGVGYMDDGTMIVVENGRRHVGETQAVTVTTVLQTSAGRMIFARRKGERAG</sequence>
<dbReference type="InterPro" id="IPR052041">
    <property type="entry name" value="Nucleic_acid_metab_PIN/TRAM"/>
</dbReference>
<dbReference type="Pfam" id="PF01850">
    <property type="entry name" value="PIN"/>
    <property type="match status" value="1"/>
</dbReference>
<keyword evidence="5" id="KW-0472">Membrane</keyword>
<feature type="transmembrane region" description="Helical" evidence="5">
    <location>
        <begin position="37"/>
        <end position="57"/>
    </location>
</feature>
<gene>
    <name evidence="7" type="ORF">IAB73_05940</name>
</gene>
<dbReference type="InterPro" id="IPR029060">
    <property type="entry name" value="PIN-like_dom_sf"/>
</dbReference>
<feature type="transmembrane region" description="Helical" evidence="5">
    <location>
        <begin position="108"/>
        <end position="129"/>
    </location>
</feature>
<comment type="cofactor">
    <cofactor evidence="1">
        <name>Mg(2+)</name>
        <dbReference type="ChEBI" id="CHEBI:18420"/>
    </cofactor>
</comment>
<feature type="transmembrane region" description="Helical" evidence="5">
    <location>
        <begin position="78"/>
        <end position="96"/>
    </location>
</feature>
<keyword evidence="3" id="KW-0378">Hydrolase</keyword>
<proteinExistence type="predicted"/>
<evidence type="ECO:0000256" key="1">
    <source>
        <dbReference type="ARBA" id="ARBA00001946"/>
    </source>
</evidence>
<dbReference type="PANTHER" id="PTHR11603:SF147">
    <property type="entry name" value="MEMBRANE PROTEIN"/>
    <property type="match status" value="1"/>
</dbReference>
<reference evidence="7" key="2">
    <citation type="journal article" date="2021" name="PeerJ">
        <title>Extensive microbial diversity within the chicken gut microbiome revealed by metagenomics and culture.</title>
        <authorList>
            <person name="Gilroy R."/>
            <person name="Ravi A."/>
            <person name="Getino M."/>
            <person name="Pursley I."/>
            <person name="Horton D.L."/>
            <person name="Alikhan N.F."/>
            <person name="Baker D."/>
            <person name="Gharbi K."/>
            <person name="Hall N."/>
            <person name="Watson M."/>
            <person name="Adriaenssens E.M."/>
            <person name="Foster-Nyarko E."/>
            <person name="Jarju S."/>
            <person name="Secka A."/>
            <person name="Antonio M."/>
            <person name="Oren A."/>
            <person name="Chaudhuri R.R."/>
            <person name="La Ragione R."/>
            <person name="Hildebrand F."/>
            <person name="Pallen M.J."/>
        </authorList>
    </citation>
    <scope>NUCLEOTIDE SEQUENCE</scope>
    <source>
        <strain evidence="7">ChiSxjej2B14-6234</strain>
    </source>
</reference>
<evidence type="ECO:0000256" key="3">
    <source>
        <dbReference type="ARBA" id="ARBA00022801"/>
    </source>
</evidence>
<evidence type="ECO:0000313" key="8">
    <source>
        <dbReference type="Proteomes" id="UP000886887"/>
    </source>
</evidence>
<keyword evidence="5" id="KW-0812">Transmembrane</keyword>
<evidence type="ECO:0000256" key="4">
    <source>
        <dbReference type="ARBA" id="ARBA00022842"/>
    </source>
</evidence>
<keyword evidence="2" id="KW-0540">Nuclease</keyword>
<dbReference type="PANTHER" id="PTHR11603">
    <property type="entry name" value="AAA FAMILY ATPASE"/>
    <property type="match status" value="1"/>
</dbReference>
<name>A0A9D0ZAR3_9FIRM</name>
<reference evidence="7" key="1">
    <citation type="submission" date="2020-10" db="EMBL/GenBank/DDBJ databases">
        <authorList>
            <person name="Gilroy R."/>
        </authorList>
    </citation>
    <scope>NUCLEOTIDE SEQUENCE</scope>
    <source>
        <strain evidence="7">ChiSxjej2B14-6234</strain>
    </source>
</reference>
<dbReference type="InterPro" id="IPR002792">
    <property type="entry name" value="TRAM_dom"/>
</dbReference>
<keyword evidence="5" id="KW-1133">Transmembrane helix</keyword>
<dbReference type="CDD" id="cd09877">
    <property type="entry name" value="PIN_YacL-like"/>
    <property type="match status" value="1"/>
</dbReference>
<evidence type="ECO:0000256" key="5">
    <source>
        <dbReference type="SAM" id="Phobius"/>
    </source>
</evidence>
<dbReference type="AlphaFoldDB" id="A0A9D0ZAR3"/>
<dbReference type="Proteomes" id="UP000886887">
    <property type="component" value="Unassembled WGS sequence"/>
</dbReference>
<evidence type="ECO:0000313" key="7">
    <source>
        <dbReference type="EMBL" id="HIQ71731.1"/>
    </source>
</evidence>
<dbReference type="InterPro" id="IPR002716">
    <property type="entry name" value="PIN_dom"/>
</dbReference>
<evidence type="ECO:0000259" key="6">
    <source>
        <dbReference type="PROSITE" id="PS50926"/>
    </source>
</evidence>
<organism evidence="7 8">
    <name type="scientific">Candidatus Onthenecus intestinigallinarum</name>
    <dbReference type="NCBI Taxonomy" id="2840875"/>
    <lineage>
        <taxon>Bacteria</taxon>
        <taxon>Bacillati</taxon>
        <taxon>Bacillota</taxon>
        <taxon>Clostridia</taxon>
        <taxon>Eubacteriales</taxon>
        <taxon>Candidatus Onthenecus</taxon>
    </lineage>
</organism>
<dbReference type="PROSITE" id="PS50926">
    <property type="entry name" value="TRAM"/>
    <property type="match status" value="1"/>
</dbReference>
<dbReference type="EMBL" id="DVFJ01000017">
    <property type="protein sequence ID" value="HIQ71731.1"/>
    <property type="molecule type" value="Genomic_DNA"/>
</dbReference>
<comment type="caution">
    <text evidence="7">The sequence shown here is derived from an EMBL/GenBank/DDBJ whole genome shotgun (WGS) entry which is preliminary data.</text>
</comment>
<accession>A0A9D0ZAR3</accession>
<dbReference type="Gene3D" id="3.40.50.1010">
    <property type="entry name" value="5'-nuclease"/>
    <property type="match status" value="1"/>
</dbReference>
<keyword evidence="4" id="KW-0460">Magnesium</keyword>
<evidence type="ECO:0000256" key="2">
    <source>
        <dbReference type="ARBA" id="ARBA00022722"/>
    </source>
</evidence>
<protein>
    <submittedName>
        <fullName evidence="7">TRAM domain-containing protein</fullName>
    </submittedName>
</protein>
<dbReference type="SUPFAM" id="SSF88723">
    <property type="entry name" value="PIN domain-like"/>
    <property type="match status" value="1"/>
</dbReference>
<dbReference type="SMART" id="SM00670">
    <property type="entry name" value="PINc"/>
    <property type="match status" value="1"/>
</dbReference>